<dbReference type="PANTHER" id="PTHR11364">
    <property type="entry name" value="THIOSULFATE SULFERTANSFERASE"/>
    <property type="match status" value="1"/>
</dbReference>
<dbReference type="Gene3D" id="3.40.250.10">
    <property type="entry name" value="Rhodanese-like domain"/>
    <property type="match status" value="2"/>
</dbReference>
<dbReference type="FunFam" id="3.40.250.10:FF:000035">
    <property type="entry name" value="Thiosulfate sulfurtransferase"/>
    <property type="match status" value="1"/>
</dbReference>
<evidence type="ECO:0000313" key="5">
    <source>
        <dbReference type="Proteomes" id="UP000199305"/>
    </source>
</evidence>
<dbReference type="GO" id="GO:0004792">
    <property type="term" value="F:thiosulfate-cyanide sulfurtransferase activity"/>
    <property type="evidence" value="ECO:0007669"/>
    <property type="project" value="TreeGrafter"/>
</dbReference>
<dbReference type="SUPFAM" id="SSF52821">
    <property type="entry name" value="Rhodanese/Cell cycle control phosphatase"/>
    <property type="match status" value="2"/>
</dbReference>
<dbReference type="SMART" id="SM00450">
    <property type="entry name" value="RHOD"/>
    <property type="match status" value="2"/>
</dbReference>
<dbReference type="STRING" id="658219.SAMN05216212_1609"/>
<accession>A0A1G8ZG94</accession>
<dbReference type="InterPro" id="IPR001763">
    <property type="entry name" value="Rhodanese-like_dom"/>
</dbReference>
<dbReference type="OrthoDB" id="9781034at2"/>
<evidence type="ECO:0000259" key="3">
    <source>
        <dbReference type="PROSITE" id="PS50206"/>
    </source>
</evidence>
<keyword evidence="1 4" id="KW-0808">Transferase</keyword>
<evidence type="ECO:0000256" key="1">
    <source>
        <dbReference type="ARBA" id="ARBA00022679"/>
    </source>
</evidence>
<keyword evidence="4" id="KW-0670">Pyruvate</keyword>
<dbReference type="PROSITE" id="PS50206">
    <property type="entry name" value="RHODANESE_3"/>
    <property type="match status" value="2"/>
</dbReference>
<name>A0A1G8ZG94_9GAMM</name>
<dbReference type="Proteomes" id="UP000199305">
    <property type="component" value="Unassembled WGS sequence"/>
</dbReference>
<organism evidence="4 5">
    <name type="scientific">Microbulbifer yueqingensis</name>
    <dbReference type="NCBI Taxonomy" id="658219"/>
    <lineage>
        <taxon>Bacteria</taxon>
        <taxon>Pseudomonadati</taxon>
        <taxon>Pseudomonadota</taxon>
        <taxon>Gammaproteobacteria</taxon>
        <taxon>Cellvibrionales</taxon>
        <taxon>Microbulbiferaceae</taxon>
        <taxon>Microbulbifer</taxon>
    </lineage>
</organism>
<evidence type="ECO:0000313" key="4">
    <source>
        <dbReference type="EMBL" id="SDK13993.1"/>
    </source>
</evidence>
<dbReference type="CDD" id="cd01449">
    <property type="entry name" value="TST_Repeat_2"/>
    <property type="match status" value="1"/>
</dbReference>
<protein>
    <submittedName>
        <fullName evidence="4">Thiosulfate/3-mercaptopyruvate sulfurtransferase</fullName>
    </submittedName>
</protein>
<sequence length="282" mass="30853">MNTPALIEPADLAGLLHAPNVVILDCRYDLSRPLAGEEQFAEAHIPGAHYASLHRDLSAPVQEFGGRHPLPSPAQFQSYARRIGINSDSHVITYDDQRLAFAARAWWLLRYFGHRQVSILNGGYRAWRDAGLAVEAGSPQTVPPTGNFIASPDPGAIAEHKEISSGLGQHEWQLVDARDPARFQGIEEPMDPVAGHIPSAINKPWQEITDSSGKVKSQPELRDHWQDVGPGKPLICYCGSGVTACVNLLSLHLIGRDDVRLYPGSWSDWCAHSLYPTPHGAS</sequence>
<proteinExistence type="predicted"/>
<gene>
    <name evidence="4" type="ORF">SAMN05216212_1609</name>
</gene>
<dbReference type="CDD" id="cd01448">
    <property type="entry name" value="TST_Repeat_1"/>
    <property type="match status" value="1"/>
</dbReference>
<dbReference type="InterPro" id="IPR045078">
    <property type="entry name" value="TST/MPST-like"/>
</dbReference>
<dbReference type="Pfam" id="PF00581">
    <property type="entry name" value="Rhodanese"/>
    <property type="match status" value="2"/>
</dbReference>
<dbReference type="PANTHER" id="PTHR11364:SF27">
    <property type="entry name" value="SULFURTRANSFERASE"/>
    <property type="match status" value="1"/>
</dbReference>
<evidence type="ECO:0000256" key="2">
    <source>
        <dbReference type="ARBA" id="ARBA00022737"/>
    </source>
</evidence>
<reference evidence="5" key="1">
    <citation type="submission" date="2016-10" db="EMBL/GenBank/DDBJ databases">
        <authorList>
            <person name="Varghese N."/>
            <person name="Submissions S."/>
        </authorList>
    </citation>
    <scope>NUCLEOTIDE SEQUENCE [LARGE SCALE GENOMIC DNA]</scope>
    <source>
        <strain evidence="5">CGMCC 1.10658</strain>
    </source>
</reference>
<dbReference type="InterPro" id="IPR036873">
    <property type="entry name" value="Rhodanese-like_dom_sf"/>
</dbReference>
<keyword evidence="5" id="KW-1185">Reference proteome</keyword>
<dbReference type="EMBL" id="FNFH01000003">
    <property type="protein sequence ID" value="SDK13993.1"/>
    <property type="molecule type" value="Genomic_DNA"/>
</dbReference>
<feature type="domain" description="Rhodanese" evidence="3">
    <location>
        <begin position="17"/>
        <end position="136"/>
    </location>
</feature>
<keyword evidence="2" id="KW-0677">Repeat</keyword>
<feature type="domain" description="Rhodanese" evidence="3">
    <location>
        <begin position="168"/>
        <end position="278"/>
    </location>
</feature>
<dbReference type="AlphaFoldDB" id="A0A1G8ZG94"/>